<dbReference type="KEGG" id="pna:Pnap_1403"/>
<dbReference type="eggNOG" id="COG0547">
    <property type="taxonomic scope" value="Bacteria"/>
</dbReference>
<gene>
    <name evidence="4" type="ordered locus">Pnap_1403</name>
</gene>
<dbReference type="HOGENOM" id="CLU_068658_0_0_4"/>
<proteinExistence type="predicted"/>
<reference evidence="5" key="1">
    <citation type="journal article" date="2009" name="Environ. Microbiol.">
        <title>The genome of Polaromonas naphthalenivorans strain CJ2, isolated from coal tar-contaminated sediment, reveals physiological and metabolic versatility and evolution through extensive horizontal gene transfer.</title>
        <authorList>
            <person name="Yagi J.M."/>
            <person name="Sims D."/>
            <person name="Brettin T."/>
            <person name="Bruce D."/>
            <person name="Madsen E.L."/>
        </authorList>
    </citation>
    <scope>NUCLEOTIDE SEQUENCE [LARGE SCALE GENOMIC DNA]</scope>
    <source>
        <strain evidence="5">CJ2</strain>
    </source>
</reference>
<dbReference type="InterPro" id="IPR035902">
    <property type="entry name" value="Nuc_phospho_transferase"/>
</dbReference>
<dbReference type="Gene3D" id="3.40.1030.10">
    <property type="entry name" value="Nucleoside phosphorylase/phosphoribosyltransferase catalytic domain"/>
    <property type="match status" value="1"/>
</dbReference>
<dbReference type="GO" id="GO:0004048">
    <property type="term" value="F:anthranilate phosphoribosyltransferase activity"/>
    <property type="evidence" value="ECO:0007669"/>
    <property type="project" value="InterPro"/>
</dbReference>
<dbReference type="GO" id="GO:0000162">
    <property type="term" value="P:L-tryptophan biosynthetic process"/>
    <property type="evidence" value="ECO:0007669"/>
    <property type="project" value="InterPro"/>
</dbReference>
<dbReference type="InterPro" id="IPR036320">
    <property type="entry name" value="Glycosyl_Trfase_fam3_N_dom_sf"/>
</dbReference>
<keyword evidence="5" id="KW-1185">Reference proteome</keyword>
<protein>
    <submittedName>
        <fullName evidence="4">Glycosyl transferase, family 3</fullName>
    </submittedName>
</protein>
<dbReference type="Gene3D" id="1.20.970.10">
    <property type="entry name" value="Transferase, Pyrimidine Nucleoside Phosphorylase, Chain C"/>
    <property type="match status" value="1"/>
</dbReference>
<evidence type="ECO:0000256" key="1">
    <source>
        <dbReference type="ARBA" id="ARBA00022676"/>
    </source>
</evidence>
<dbReference type="GO" id="GO:0005829">
    <property type="term" value="C:cytosol"/>
    <property type="evidence" value="ECO:0007669"/>
    <property type="project" value="TreeGrafter"/>
</dbReference>
<dbReference type="STRING" id="365044.Pnap_1403"/>
<sequence length="301" mass="31809">MSISHYIKEIGRGKDGARPLSRAQAADLLGQVLDGVVTDLEIGGFCLAMRIKGETPEEMAGFLDAVHQRLNLLPASDGPTVVLPSYNGARKLPVLTPLLALLLAREGLSVLVHGTPTESSRVFSSEVLSALGTQALTAIKPIAPGEVVFAPTELLSPALKRLLDVRRAVGLRNPAHSLVKLMNPVAGKALVVSSYTHPEYALSMAATFELVQADALLLRGTEGEGVADPRRSPQMQGFVKGQRVLAHEGVKGTLPSVPDLPKAIDASSTAAYIQSVLAGDSPLPPSIAQQVEHILQLVRQL</sequence>
<keyword evidence="1" id="KW-0328">Glycosyltransferase</keyword>
<dbReference type="AlphaFoldDB" id="A1VM39"/>
<dbReference type="Pfam" id="PF02885">
    <property type="entry name" value="Glycos_trans_3N"/>
    <property type="match status" value="1"/>
</dbReference>
<dbReference type="PANTHER" id="PTHR43285">
    <property type="entry name" value="ANTHRANILATE PHOSPHORIBOSYLTRANSFERASE"/>
    <property type="match status" value="1"/>
</dbReference>
<dbReference type="PANTHER" id="PTHR43285:SF4">
    <property type="entry name" value="TRANSFERASE"/>
    <property type="match status" value="1"/>
</dbReference>
<dbReference type="SUPFAM" id="SSF47648">
    <property type="entry name" value="Nucleoside phosphorylase/phosphoribosyltransferase N-terminal domain"/>
    <property type="match status" value="1"/>
</dbReference>
<dbReference type="InterPro" id="IPR017459">
    <property type="entry name" value="Glycosyl_Trfase_fam3_N_dom"/>
</dbReference>
<organism evidence="4 5">
    <name type="scientific">Polaromonas naphthalenivorans (strain CJ2)</name>
    <dbReference type="NCBI Taxonomy" id="365044"/>
    <lineage>
        <taxon>Bacteria</taxon>
        <taxon>Pseudomonadati</taxon>
        <taxon>Pseudomonadota</taxon>
        <taxon>Betaproteobacteria</taxon>
        <taxon>Burkholderiales</taxon>
        <taxon>Comamonadaceae</taxon>
        <taxon>Polaromonas</taxon>
    </lineage>
</organism>
<feature type="domain" description="Glycosyl transferase family 3 N-terminal" evidence="3">
    <location>
        <begin position="5"/>
        <end position="66"/>
    </location>
</feature>
<dbReference type="InterPro" id="IPR005940">
    <property type="entry name" value="Anthranilate_Pribosyl_Tfrase"/>
</dbReference>
<dbReference type="SUPFAM" id="SSF52418">
    <property type="entry name" value="Nucleoside phosphorylase/phosphoribosyltransferase catalytic domain"/>
    <property type="match status" value="1"/>
</dbReference>
<dbReference type="EMBL" id="CP000529">
    <property type="protein sequence ID" value="ABM36717.1"/>
    <property type="molecule type" value="Genomic_DNA"/>
</dbReference>
<dbReference type="NCBIfam" id="NF006005">
    <property type="entry name" value="PRK08136.1"/>
    <property type="match status" value="1"/>
</dbReference>
<accession>A1VM39</accession>
<name>A1VM39_POLNA</name>
<evidence type="ECO:0000256" key="2">
    <source>
        <dbReference type="ARBA" id="ARBA00022679"/>
    </source>
</evidence>
<keyword evidence="2 4" id="KW-0808">Transferase</keyword>
<dbReference type="Proteomes" id="UP000000644">
    <property type="component" value="Chromosome"/>
</dbReference>
<evidence type="ECO:0000259" key="3">
    <source>
        <dbReference type="Pfam" id="PF02885"/>
    </source>
</evidence>
<dbReference type="OrthoDB" id="9768896at2"/>
<evidence type="ECO:0000313" key="5">
    <source>
        <dbReference type="Proteomes" id="UP000000644"/>
    </source>
</evidence>
<dbReference type="RefSeq" id="WP_011800804.1">
    <property type="nucleotide sequence ID" value="NC_008781.1"/>
</dbReference>
<evidence type="ECO:0000313" key="4">
    <source>
        <dbReference type="EMBL" id="ABM36717.1"/>
    </source>
</evidence>